<reference evidence="2 3" key="1">
    <citation type="journal article" name="Sci. Rep.">
        <title>Genome-scale phylogenetic analyses confirm Olpidium as the closest living zoosporic fungus to the non-flagellated, terrestrial fungi.</title>
        <authorList>
            <person name="Chang Y."/>
            <person name="Rochon D."/>
            <person name="Sekimoto S."/>
            <person name="Wang Y."/>
            <person name="Chovatia M."/>
            <person name="Sandor L."/>
            <person name="Salamov A."/>
            <person name="Grigoriev I.V."/>
            <person name="Stajich J.E."/>
            <person name="Spatafora J.W."/>
        </authorList>
    </citation>
    <scope>NUCLEOTIDE SEQUENCE [LARGE SCALE GENOMIC DNA]</scope>
    <source>
        <strain evidence="2">S191</strain>
    </source>
</reference>
<dbReference type="Proteomes" id="UP000673691">
    <property type="component" value="Unassembled WGS sequence"/>
</dbReference>
<proteinExistence type="predicted"/>
<keyword evidence="3" id="KW-1185">Reference proteome</keyword>
<sequence length="147" mass="16324">MRRSRKRHTSKGGLPGTRVGRTVVNNAPNVRCASPTTVLGVGACIALQRSLPSSEAGLRVESSVRPPGDCVRQCSIFWGSYVSDQNFPRLVRKGDLTYYGLKSMRCARFSEPGPCQVGRRYWKIRYPYFATSCYAGQSSSHQDRTLS</sequence>
<feature type="region of interest" description="Disordered" evidence="1">
    <location>
        <begin position="1"/>
        <end position="21"/>
    </location>
</feature>
<evidence type="ECO:0000313" key="2">
    <source>
        <dbReference type="EMBL" id="KAG5457746.1"/>
    </source>
</evidence>
<organism evidence="2 3">
    <name type="scientific">Olpidium bornovanus</name>
    <dbReference type="NCBI Taxonomy" id="278681"/>
    <lineage>
        <taxon>Eukaryota</taxon>
        <taxon>Fungi</taxon>
        <taxon>Fungi incertae sedis</taxon>
        <taxon>Olpidiomycota</taxon>
        <taxon>Olpidiomycotina</taxon>
        <taxon>Olpidiomycetes</taxon>
        <taxon>Olpidiales</taxon>
        <taxon>Olpidiaceae</taxon>
        <taxon>Olpidium</taxon>
    </lineage>
</organism>
<evidence type="ECO:0000256" key="1">
    <source>
        <dbReference type="SAM" id="MobiDB-lite"/>
    </source>
</evidence>
<name>A0A8H8DGV7_9FUNG</name>
<comment type="caution">
    <text evidence="2">The sequence shown here is derived from an EMBL/GenBank/DDBJ whole genome shotgun (WGS) entry which is preliminary data.</text>
</comment>
<accession>A0A8H8DGV7</accession>
<gene>
    <name evidence="2" type="ORF">BJ554DRAFT_2163</name>
</gene>
<dbReference type="AlphaFoldDB" id="A0A8H8DGV7"/>
<evidence type="ECO:0000313" key="3">
    <source>
        <dbReference type="Proteomes" id="UP000673691"/>
    </source>
</evidence>
<feature type="compositionally biased region" description="Basic residues" evidence="1">
    <location>
        <begin position="1"/>
        <end position="10"/>
    </location>
</feature>
<dbReference type="EMBL" id="JAEFCI010009537">
    <property type="protein sequence ID" value="KAG5457746.1"/>
    <property type="molecule type" value="Genomic_DNA"/>
</dbReference>
<protein>
    <submittedName>
        <fullName evidence="2">Uncharacterized protein</fullName>
    </submittedName>
</protein>